<dbReference type="Gene3D" id="3.40.50.1820">
    <property type="entry name" value="alpha/beta hydrolase"/>
    <property type="match status" value="1"/>
</dbReference>
<evidence type="ECO:0000256" key="3">
    <source>
        <dbReference type="ARBA" id="ARBA00022801"/>
    </source>
</evidence>
<name>A0A164MC21_9CRUS</name>
<organism evidence="9 10">
    <name type="scientific">Daphnia magna</name>
    <dbReference type="NCBI Taxonomy" id="35525"/>
    <lineage>
        <taxon>Eukaryota</taxon>
        <taxon>Metazoa</taxon>
        <taxon>Ecdysozoa</taxon>
        <taxon>Arthropoda</taxon>
        <taxon>Crustacea</taxon>
        <taxon>Branchiopoda</taxon>
        <taxon>Diplostraca</taxon>
        <taxon>Cladocera</taxon>
        <taxon>Anomopoda</taxon>
        <taxon>Daphniidae</taxon>
        <taxon>Daphnia</taxon>
    </lineage>
</organism>
<dbReference type="AlphaFoldDB" id="A0A164MC21"/>
<keyword evidence="2" id="KW-0732">Signal</keyword>
<reference evidence="9 10" key="1">
    <citation type="submission" date="2016-03" db="EMBL/GenBank/DDBJ databases">
        <title>EvidentialGene: Evidence-directed Construction of Genes on Genomes.</title>
        <authorList>
            <person name="Gilbert D.G."/>
            <person name="Choi J.-H."/>
            <person name="Mockaitis K."/>
            <person name="Colbourne J."/>
            <person name="Pfrender M."/>
        </authorList>
    </citation>
    <scope>NUCLEOTIDE SEQUENCE [LARGE SCALE GENOMIC DNA]</scope>
    <source>
        <strain evidence="9 10">Xinb3</strain>
        <tissue evidence="9">Complete organism</tissue>
    </source>
</reference>
<feature type="active site" description="Charge relay system" evidence="7">
    <location>
        <position position="421"/>
    </location>
</feature>
<evidence type="ECO:0000259" key="8">
    <source>
        <dbReference type="Pfam" id="PF04083"/>
    </source>
</evidence>
<feature type="domain" description="Partial AB-hydrolase lipase" evidence="8">
    <location>
        <begin position="64"/>
        <end position="130"/>
    </location>
</feature>
<dbReference type="GO" id="GO:0016788">
    <property type="term" value="F:hydrolase activity, acting on ester bonds"/>
    <property type="evidence" value="ECO:0007669"/>
    <property type="project" value="InterPro"/>
</dbReference>
<dbReference type="EMBL" id="LRGB01003030">
    <property type="protein sequence ID" value="KZS04918.1"/>
    <property type="molecule type" value="Genomic_DNA"/>
</dbReference>
<evidence type="ECO:0000256" key="1">
    <source>
        <dbReference type="ARBA" id="ARBA00010701"/>
    </source>
</evidence>
<keyword evidence="3" id="KW-0378">Hydrolase</keyword>
<evidence type="ECO:0000256" key="7">
    <source>
        <dbReference type="PIRSR" id="PIRSR000862-1"/>
    </source>
</evidence>
<dbReference type="STRING" id="35525.A0A164MC21"/>
<evidence type="ECO:0000256" key="5">
    <source>
        <dbReference type="ARBA" id="ARBA00023098"/>
    </source>
</evidence>
<evidence type="ECO:0000256" key="2">
    <source>
        <dbReference type="ARBA" id="ARBA00022729"/>
    </source>
</evidence>
<dbReference type="GO" id="GO:0016042">
    <property type="term" value="P:lipid catabolic process"/>
    <property type="evidence" value="ECO:0007669"/>
    <property type="project" value="UniProtKB-KW"/>
</dbReference>
<keyword evidence="10" id="KW-1185">Reference proteome</keyword>
<dbReference type="PANTHER" id="PTHR11005">
    <property type="entry name" value="LYSOSOMAL ACID LIPASE-RELATED"/>
    <property type="match status" value="1"/>
</dbReference>
<keyword evidence="5" id="KW-0443">Lipid metabolism</keyword>
<dbReference type="Pfam" id="PF04083">
    <property type="entry name" value="Abhydro_lipase"/>
    <property type="match status" value="1"/>
</dbReference>
<accession>A0A164MC21</accession>
<evidence type="ECO:0000313" key="10">
    <source>
        <dbReference type="Proteomes" id="UP000076858"/>
    </source>
</evidence>
<dbReference type="OrthoDB" id="9974421at2759"/>
<feature type="active site" description="Charge relay system" evidence="7">
    <location>
        <position position="390"/>
    </location>
</feature>
<proteinExistence type="inferred from homology"/>
<dbReference type="InterPro" id="IPR006693">
    <property type="entry name" value="AB_hydrolase_lipase"/>
</dbReference>
<comment type="similarity">
    <text evidence="1">Belongs to the AB hydrolase superfamily. Lipase family.</text>
</comment>
<keyword evidence="4" id="KW-0442">Lipid degradation</keyword>
<dbReference type="InterPro" id="IPR025483">
    <property type="entry name" value="Lipase_euk"/>
</dbReference>
<evidence type="ECO:0000313" key="9">
    <source>
        <dbReference type="EMBL" id="KZS04918.1"/>
    </source>
</evidence>
<keyword evidence="6" id="KW-0325">Glycoprotein</keyword>
<feature type="active site" description="Nucleophile" evidence="7">
    <location>
        <position position="217"/>
    </location>
</feature>
<comment type="caution">
    <text evidence="9">The sequence shown here is derived from an EMBL/GenBank/DDBJ whole genome shotgun (WGS) entry which is preliminary data.</text>
</comment>
<evidence type="ECO:0000256" key="6">
    <source>
        <dbReference type="ARBA" id="ARBA00023180"/>
    </source>
</evidence>
<protein>
    <submittedName>
        <fullName evidence="9">Putative Lipase 3</fullName>
    </submittedName>
</protein>
<dbReference type="SUPFAM" id="SSF53474">
    <property type="entry name" value="alpha/beta-Hydrolases"/>
    <property type="match status" value="1"/>
</dbReference>
<dbReference type="FunFam" id="3.40.50.1820:FF:000057">
    <property type="entry name" value="Lipase"/>
    <property type="match status" value="1"/>
</dbReference>
<gene>
    <name evidence="9" type="ORF">APZ42_032029</name>
</gene>
<sequence>MKDVRLVQILIISIAVYYLCPSETLRLPTNLVNFYTNLMEGFLHSIRPRMDRNVFQDPESFMTTPEIISHRGYPVEIHHVVTDDGYILALHRIPSGRRESYPQNGTSHLKRRPVFLQHGMMGSDHFWLVSSTNNSLGKFKFKRYTSFILADLGFDVWLGNSRGNTYSRKHVSLDCDKDREFWNFSWDEMGQFDITSSIDYVLNVTREETLAAYIGYSLGCSLFFISAIERPEMNDKVDVMIGFGPTVSAAHLKNYFRLMAPFVKLYQLYQRMFGIGEVHTNDGVLHSITRLICETSEFGAEFGRYWLSHVFGKSDILNNDEYYRLIAHYPAGGSAYTMEHLLQNYNTGESLSYFDYGAEENQKRYDATLPPEYNLTSVTVPVILVHADNDPFAPPEDVSWLKTKLRNLKGSIRMGNPTFCHGDFIWSPHAAELVYLPVTRFLLSAHD</sequence>
<dbReference type="Proteomes" id="UP000076858">
    <property type="component" value="Unassembled WGS sequence"/>
</dbReference>
<dbReference type="PIRSF" id="PIRSF000862">
    <property type="entry name" value="Steryl_ester_lip"/>
    <property type="match status" value="1"/>
</dbReference>
<dbReference type="InterPro" id="IPR029058">
    <property type="entry name" value="AB_hydrolase_fold"/>
</dbReference>
<evidence type="ECO:0000256" key="4">
    <source>
        <dbReference type="ARBA" id="ARBA00022963"/>
    </source>
</evidence>